<dbReference type="SUPFAM" id="SSF50952">
    <property type="entry name" value="Soluble quinoprotein glucose dehydrogenase"/>
    <property type="match status" value="1"/>
</dbReference>
<sequence length="480" mass="50924">MPASRTLPVLRFALGIWVLLLAPYVRAQTSFTDPAFPAVKATFTRNSVAQPAIIYDVVRQADGKYIIGGNFTAINGIAASRLARLEPDGTLDAAYTAVCRANGTVTSLALQPDGRLLVGGVFTELGGTERAYLGRLETSGVPDASFTPYTAPPNTGGEGVNKLLVQPDGQVLVCGRLNLRGAGFPEQYLTRLNGKDGHYDPSFQFTLPTPDTSPKTIALQPDGRVLVGGYGPSYRQAILLMRLHPNGTADNTFALVKSSFTSELNALAVDGAGRIYAGGMFNSNGPGNTFLRRYLPDGTLDTSFSYPIGGQTSVIYVQTLAVQPNGRLLVGHMVAERLMANGSLDTSFLSGINGAIQRYLVQPDGAIMVAGSFRAGPGATDAVSLVRVLDTNVLRVHTSVADARTTAWPVPTHDVLHLQLDAASGPQRVQLLDMLGKAIRTIEQPTAALSLPVVGLASGTYQLQIKYAKAGQVSRRIVLE</sequence>
<evidence type="ECO:0000313" key="1">
    <source>
        <dbReference type="EMBL" id="AHJ97068.1"/>
    </source>
</evidence>
<dbReference type="OrthoDB" id="9805017at2"/>
<dbReference type="RefSeq" id="WP_044001591.1">
    <property type="nucleotide sequence ID" value="NZ_CP007145.1"/>
</dbReference>
<name>W8EWX6_9BACT</name>
<dbReference type="EMBL" id="CP007145">
    <property type="protein sequence ID" value="AHJ97068.1"/>
    <property type="molecule type" value="Genomic_DNA"/>
</dbReference>
<dbReference type="Gene3D" id="2.80.10.50">
    <property type="match status" value="3"/>
</dbReference>
<dbReference type="NCBIfam" id="TIGR04183">
    <property type="entry name" value="Por_Secre_tail"/>
    <property type="match status" value="1"/>
</dbReference>
<evidence type="ECO:0008006" key="3">
    <source>
        <dbReference type="Google" id="ProtNLM"/>
    </source>
</evidence>
<keyword evidence="2" id="KW-1185">Reference proteome</keyword>
<dbReference type="HOGENOM" id="CLU_568340_0_0_10"/>
<protein>
    <recommendedName>
        <fullName evidence="3">Secretion system C-terminal sorting domain-containing protein</fullName>
    </recommendedName>
</protein>
<proteinExistence type="predicted"/>
<dbReference type="InterPro" id="IPR026444">
    <property type="entry name" value="Secre_tail"/>
</dbReference>
<accession>W8EWX6</accession>
<evidence type="ECO:0000313" key="2">
    <source>
        <dbReference type="Proteomes" id="UP000019423"/>
    </source>
</evidence>
<reference evidence="1 2" key="1">
    <citation type="submission" date="2014-01" db="EMBL/GenBank/DDBJ databases">
        <title>Complete genome sequence of ionizing-radiation resistance bacterium Hymenobacter swuensis DY53.</title>
        <authorList>
            <person name="Jung J.-H."/>
            <person name="Jeong S.-W."/>
            <person name="Joe M.-H."/>
            <person name="Cho y.-j."/>
            <person name="Kim M.-K."/>
            <person name="Lim S.-Y."/>
        </authorList>
    </citation>
    <scope>NUCLEOTIDE SEQUENCE [LARGE SCALE GENOMIC DNA]</scope>
    <source>
        <strain evidence="1 2">DY53</strain>
    </source>
</reference>
<gene>
    <name evidence="1" type="ORF">Hsw_1473</name>
</gene>
<dbReference type="Proteomes" id="UP000019423">
    <property type="component" value="Chromosome"/>
</dbReference>
<organism evidence="1 2">
    <name type="scientific">Hymenobacter swuensis DY53</name>
    <dbReference type="NCBI Taxonomy" id="1227739"/>
    <lineage>
        <taxon>Bacteria</taxon>
        <taxon>Pseudomonadati</taxon>
        <taxon>Bacteroidota</taxon>
        <taxon>Cytophagia</taxon>
        <taxon>Cytophagales</taxon>
        <taxon>Hymenobacteraceae</taxon>
        <taxon>Hymenobacter</taxon>
    </lineage>
</organism>
<dbReference type="SUPFAM" id="SSF63829">
    <property type="entry name" value="Calcium-dependent phosphotriesterase"/>
    <property type="match status" value="1"/>
</dbReference>
<dbReference type="PATRIC" id="fig|1227739.3.peg.1704"/>
<dbReference type="AlphaFoldDB" id="W8EWX6"/>
<dbReference type="Pfam" id="PF17164">
    <property type="entry name" value="DUF5122"/>
    <property type="match status" value="5"/>
</dbReference>
<dbReference type="NCBIfam" id="TIGR02608">
    <property type="entry name" value="delta_60_rpt"/>
    <property type="match status" value="6"/>
</dbReference>
<dbReference type="InterPro" id="IPR011041">
    <property type="entry name" value="Quinoprot_gluc/sorb_DH_b-prop"/>
</dbReference>
<dbReference type="InterPro" id="IPR013431">
    <property type="entry name" value="Delta_60_rpt"/>
</dbReference>
<dbReference type="eggNOG" id="COG4733">
    <property type="taxonomic scope" value="Bacteria"/>
</dbReference>
<dbReference type="STRING" id="1227739.Hsw_1473"/>
<dbReference type="KEGG" id="hsw:Hsw_1473"/>